<dbReference type="RefSeq" id="WP_074948621.1">
    <property type="nucleotide sequence ID" value="NZ_BJXR01000025.1"/>
</dbReference>
<dbReference type="Proteomes" id="UP000183760">
    <property type="component" value="Unassembled WGS sequence"/>
</dbReference>
<dbReference type="SUPFAM" id="SSF55729">
    <property type="entry name" value="Acyl-CoA N-acyltransferases (Nat)"/>
    <property type="match status" value="1"/>
</dbReference>
<reference evidence="5 6" key="1">
    <citation type="submission" date="2016-10" db="EMBL/GenBank/DDBJ databases">
        <authorList>
            <person name="Varghese N."/>
            <person name="Submissions S."/>
        </authorList>
    </citation>
    <scope>NUCLEOTIDE SEQUENCE [LARGE SCALE GENOMIC DNA]</scope>
    <source>
        <strain evidence="5 6">DSM 16525</strain>
    </source>
</reference>
<gene>
    <name evidence="4" type="ORF">MFU01_26240</name>
    <name evidence="5" type="ORF">SAMN05443572_101399</name>
</gene>
<evidence type="ECO:0000256" key="2">
    <source>
        <dbReference type="ARBA" id="ARBA00023315"/>
    </source>
</evidence>
<name>A0A511T137_MYXFU</name>
<dbReference type="PROSITE" id="PS51186">
    <property type="entry name" value="GNAT"/>
    <property type="match status" value="1"/>
</dbReference>
<evidence type="ECO:0000313" key="5">
    <source>
        <dbReference type="EMBL" id="SES86072.1"/>
    </source>
</evidence>
<evidence type="ECO:0000313" key="4">
    <source>
        <dbReference type="EMBL" id="GEN07587.1"/>
    </source>
</evidence>
<dbReference type="Pfam" id="PF13673">
    <property type="entry name" value="Acetyltransf_10"/>
    <property type="match status" value="1"/>
</dbReference>
<dbReference type="STRING" id="1334629.MFUL124B02_02885"/>
<evidence type="ECO:0000256" key="1">
    <source>
        <dbReference type="ARBA" id="ARBA00022679"/>
    </source>
</evidence>
<organism evidence="4 7">
    <name type="scientific">Myxococcus fulvus</name>
    <dbReference type="NCBI Taxonomy" id="33"/>
    <lineage>
        <taxon>Bacteria</taxon>
        <taxon>Pseudomonadati</taxon>
        <taxon>Myxococcota</taxon>
        <taxon>Myxococcia</taxon>
        <taxon>Myxococcales</taxon>
        <taxon>Cystobacterineae</taxon>
        <taxon>Myxococcaceae</taxon>
        <taxon>Myxococcus</taxon>
    </lineage>
</organism>
<dbReference type="EMBL" id="BJXR01000025">
    <property type="protein sequence ID" value="GEN07587.1"/>
    <property type="molecule type" value="Genomic_DNA"/>
</dbReference>
<evidence type="ECO:0000313" key="6">
    <source>
        <dbReference type="Proteomes" id="UP000183760"/>
    </source>
</evidence>
<dbReference type="GO" id="GO:0016747">
    <property type="term" value="F:acyltransferase activity, transferring groups other than amino-acyl groups"/>
    <property type="evidence" value="ECO:0007669"/>
    <property type="project" value="InterPro"/>
</dbReference>
<dbReference type="CDD" id="cd04301">
    <property type="entry name" value="NAT_SF"/>
    <property type="match status" value="1"/>
</dbReference>
<dbReference type="PANTHER" id="PTHR43877">
    <property type="entry name" value="AMINOALKYLPHOSPHONATE N-ACETYLTRANSFERASE-RELATED-RELATED"/>
    <property type="match status" value="1"/>
</dbReference>
<protein>
    <submittedName>
        <fullName evidence="5">Acetyltransferase (GNAT) domain-containing protein</fullName>
    </submittedName>
    <submittedName>
        <fullName evidence="4">N-acetyltransferase</fullName>
    </submittedName>
</protein>
<evidence type="ECO:0000259" key="3">
    <source>
        <dbReference type="PROSITE" id="PS51186"/>
    </source>
</evidence>
<proteinExistence type="predicted"/>
<dbReference type="OrthoDB" id="9796171at2"/>
<dbReference type="AlphaFoldDB" id="A0A511T137"/>
<keyword evidence="1 4" id="KW-0808">Transferase</keyword>
<evidence type="ECO:0000313" key="7">
    <source>
        <dbReference type="Proteomes" id="UP000321514"/>
    </source>
</evidence>
<dbReference type="InterPro" id="IPR000182">
    <property type="entry name" value="GNAT_dom"/>
</dbReference>
<comment type="caution">
    <text evidence="4">The sequence shown here is derived from an EMBL/GenBank/DDBJ whole genome shotgun (WGS) entry which is preliminary data.</text>
</comment>
<dbReference type="EMBL" id="FOIB01000001">
    <property type="protein sequence ID" value="SES86072.1"/>
    <property type="molecule type" value="Genomic_DNA"/>
</dbReference>
<feature type="domain" description="N-acetyltransferase" evidence="3">
    <location>
        <begin position="13"/>
        <end position="153"/>
    </location>
</feature>
<dbReference type="Proteomes" id="UP000321514">
    <property type="component" value="Unassembled WGS sequence"/>
</dbReference>
<dbReference type="InterPro" id="IPR050832">
    <property type="entry name" value="Bact_Acetyltransf"/>
</dbReference>
<dbReference type="PANTHER" id="PTHR43877:SF2">
    <property type="entry name" value="AMINOALKYLPHOSPHONATE N-ACETYLTRANSFERASE-RELATED"/>
    <property type="match status" value="1"/>
</dbReference>
<reference evidence="4 7" key="2">
    <citation type="submission" date="2019-07" db="EMBL/GenBank/DDBJ databases">
        <title>Whole genome shotgun sequence of Myxococcus fulvus NBRC 100333.</title>
        <authorList>
            <person name="Hosoyama A."/>
            <person name="Uohara A."/>
            <person name="Ohji S."/>
            <person name="Ichikawa N."/>
        </authorList>
    </citation>
    <scope>NUCLEOTIDE SEQUENCE [LARGE SCALE GENOMIC DNA]</scope>
    <source>
        <strain evidence="4 7">NBRC 100333</strain>
    </source>
</reference>
<keyword evidence="2" id="KW-0012">Acyltransferase</keyword>
<dbReference type="Gene3D" id="3.40.630.30">
    <property type="match status" value="1"/>
</dbReference>
<dbReference type="InterPro" id="IPR016181">
    <property type="entry name" value="Acyl_CoA_acyltransferase"/>
</dbReference>
<sequence>MSASDAAPSELALDFIQPGHALYGGELELRFRVLREPLGYTREQVTFPFEDASLHLVAHAGGQVLGCVLFHPEDTRGGRLFQMAVTPELQGQRLGARLVSTLEAELLRRGLTQVHLHARQAVVPFYERLGYSTYAEAFLEVGIPHRHMRKSLGT</sequence>
<accession>A0A511T137</accession>
<keyword evidence="6" id="KW-1185">Reference proteome</keyword>